<evidence type="ECO:0000256" key="3">
    <source>
        <dbReference type="ARBA" id="ARBA00022723"/>
    </source>
</evidence>
<evidence type="ECO:0000256" key="2">
    <source>
        <dbReference type="ARBA" id="ARBA00022679"/>
    </source>
</evidence>
<dbReference type="GO" id="GO:0008897">
    <property type="term" value="F:holo-[acyl-carrier-protein] synthase activity"/>
    <property type="evidence" value="ECO:0007669"/>
    <property type="project" value="UniProtKB-EC"/>
</dbReference>
<dbReference type="InterPro" id="IPR008278">
    <property type="entry name" value="4-PPantetheinyl_Trfase_dom"/>
</dbReference>
<evidence type="ECO:0000256" key="4">
    <source>
        <dbReference type="ARBA" id="ARBA00022832"/>
    </source>
</evidence>
<evidence type="ECO:0000313" key="9">
    <source>
        <dbReference type="EMBL" id="EQM62591.1"/>
    </source>
</evidence>
<proteinExistence type="predicted"/>
<organism evidence="9 10">
    <name type="scientific">Chlamydia ibidis 10-1398/6</name>
    <dbReference type="NCBI Taxonomy" id="1046581"/>
    <lineage>
        <taxon>Bacteria</taxon>
        <taxon>Pseudomonadati</taxon>
        <taxon>Chlamydiota</taxon>
        <taxon>Chlamydiia</taxon>
        <taxon>Chlamydiales</taxon>
        <taxon>Chlamydiaceae</taxon>
        <taxon>Chlamydia/Chlamydophila group</taxon>
        <taxon>Chlamydia</taxon>
    </lineage>
</organism>
<keyword evidence="5" id="KW-0460">Magnesium</keyword>
<name>A0ABN0MZ92_9CHLA</name>
<dbReference type="InterPro" id="IPR004568">
    <property type="entry name" value="Ppantetheine-prot_Trfase_dom"/>
</dbReference>
<evidence type="ECO:0000259" key="8">
    <source>
        <dbReference type="Pfam" id="PF01648"/>
    </source>
</evidence>
<keyword evidence="6" id="KW-0443">Lipid metabolism</keyword>
<keyword evidence="1" id="KW-0444">Lipid biosynthesis</keyword>
<dbReference type="Pfam" id="PF01648">
    <property type="entry name" value="ACPS"/>
    <property type="match status" value="1"/>
</dbReference>
<reference evidence="9 10" key="1">
    <citation type="submission" date="2013-07" db="EMBL/GenBank/DDBJ databases">
        <title>Isolation of a new Chlamydia species from the feral Sacred Ibis (Threskiornis aethiopicus): Chlamydia ibidis.</title>
        <authorList>
            <person name="Vorimore F."/>
            <person name="Hsia R.-C."/>
            <person name="Huot-Creasy H."/>
            <person name="Bastian S."/>
            <person name="Deruyter L."/>
            <person name="Passet A."/>
            <person name="Sachse K."/>
            <person name="Bavoil P."/>
            <person name="Myers G."/>
            <person name="Laroucau K."/>
        </authorList>
    </citation>
    <scope>NUCLEOTIDE SEQUENCE [LARGE SCALE GENOMIC DNA]</scope>
    <source>
        <strain evidence="9 10">10-1398/6</strain>
    </source>
</reference>
<evidence type="ECO:0000256" key="7">
    <source>
        <dbReference type="ARBA" id="ARBA00023160"/>
    </source>
</evidence>
<dbReference type="InterPro" id="IPR002582">
    <property type="entry name" value="ACPS"/>
</dbReference>
<evidence type="ECO:0000256" key="1">
    <source>
        <dbReference type="ARBA" id="ARBA00022516"/>
    </source>
</evidence>
<keyword evidence="4" id="KW-0276">Fatty acid metabolism</keyword>
<keyword evidence="7" id="KW-0275">Fatty acid biosynthesis</keyword>
<keyword evidence="2 9" id="KW-0808">Transferase</keyword>
<gene>
    <name evidence="9" type="primary">acpS</name>
    <name evidence="9" type="ORF">H359_0532</name>
</gene>
<keyword evidence="10" id="KW-1185">Reference proteome</keyword>
<dbReference type="Proteomes" id="UP000016064">
    <property type="component" value="Unassembled WGS sequence"/>
</dbReference>
<sequence>MLNRLFTTQEQDYCFQSTNPYPSLAARYAAKEAVSKALGTGIGKKIGWKDIEIIRTNGQPEVLLNKKIREELQVKKVLLSFSHSREYATAVAIVLAQETFSV</sequence>
<dbReference type="EMBL" id="APJW01000002">
    <property type="protein sequence ID" value="EQM62591.1"/>
    <property type="molecule type" value="Genomic_DNA"/>
</dbReference>
<dbReference type="NCBIfam" id="TIGR00556">
    <property type="entry name" value="pantethn_trn"/>
    <property type="match status" value="1"/>
</dbReference>
<dbReference type="Gene3D" id="3.90.470.20">
    <property type="entry name" value="4'-phosphopantetheinyl transferase domain"/>
    <property type="match status" value="1"/>
</dbReference>
<feature type="domain" description="4'-phosphopantetheinyl transferase" evidence="8">
    <location>
        <begin position="1"/>
        <end position="92"/>
    </location>
</feature>
<keyword evidence="3" id="KW-0479">Metal-binding</keyword>
<dbReference type="InterPro" id="IPR037143">
    <property type="entry name" value="4-PPantetheinyl_Trfase_dom_sf"/>
</dbReference>
<comment type="caution">
    <text evidence="9">The sequence shown here is derived from an EMBL/GenBank/DDBJ whole genome shotgun (WGS) entry which is preliminary data.</text>
</comment>
<accession>A0ABN0MZ92</accession>
<evidence type="ECO:0000256" key="5">
    <source>
        <dbReference type="ARBA" id="ARBA00022842"/>
    </source>
</evidence>
<dbReference type="SUPFAM" id="SSF56214">
    <property type="entry name" value="4'-phosphopantetheinyl transferase"/>
    <property type="match status" value="1"/>
</dbReference>
<dbReference type="EC" id="2.7.8.7" evidence="9"/>
<protein>
    <submittedName>
        <fullName evidence="9">Holo-[acyl-carrier-protein] synthase</fullName>
        <ecNumber evidence="9">2.7.8.7</ecNumber>
    </submittedName>
</protein>
<dbReference type="NCBIfam" id="TIGR00516">
    <property type="entry name" value="acpS"/>
    <property type="match status" value="1"/>
</dbReference>
<evidence type="ECO:0000313" key="10">
    <source>
        <dbReference type="Proteomes" id="UP000016064"/>
    </source>
</evidence>
<evidence type="ECO:0000256" key="6">
    <source>
        <dbReference type="ARBA" id="ARBA00023098"/>
    </source>
</evidence>